<reference evidence="2" key="1">
    <citation type="submission" date="2022-09" db="EMBL/GenBank/DDBJ databases">
        <title>Intensive care unit water sources are persistently colonized with multi-drug resistant bacteria and are the site of extensive horizontal gene transfer of antibiotic resistance genes.</title>
        <authorList>
            <person name="Diorio-Toth L."/>
        </authorList>
    </citation>
    <scope>NUCLEOTIDE SEQUENCE</scope>
    <source>
        <strain evidence="2">GD03796</strain>
    </source>
</reference>
<comment type="caution">
    <text evidence="2">The sequence shown here is derived from an EMBL/GenBank/DDBJ whole genome shotgun (WGS) entry which is preliminary data.</text>
</comment>
<protein>
    <submittedName>
        <fullName evidence="2">Helix-turn-helix domain-containing protein</fullName>
    </submittedName>
</protein>
<feature type="region of interest" description="Disordered" evidence="1">
    <location>
        <begin position="315"/>
        <end position="341"/>
    </location>
</feature>
<organism evidence="2 3">
    <name type="scientific">Aeromonas caviae</name>
    <name type="common">Aeromonas punctata</name>
    <dbReference type="NCBI Taxonomy" id="648"/>
    <lineage>
        <taxon>Bacteria</taxon>
        <taxon>Pseudomonadati</taxon>
        <taxon>Pseudomonadota</taxon>
        <taxon>Gammaproteobacteria</taxon>
        <taxon>Aeromonadales</taxon>
        <taxon>Aeromonadaceae</taxon>
        <taxon>Aeromonas</taxon>
    </lineage>
</organism>
<proteinExistence type="predicted"/>
<evidence type="ECO:0000313" key="2">
    <source>
        <dbReference type="EMBL" id="MDH1899484.1"/>
    </source>
</evidence>
<name>A0AA42VF13_AERCA</name>
<dbReference type="Proteomes" id="UP001160758">
    <property type="component" value="Unassembled WGS sequence"/>
</dbReference>
<evidence type="ECO:0000313" key="3">
    <source>
        <dbReference type="Proteomes" id="UP001160758"/>
    </source>
</evidence>
<dbReference type="EMBL" id="JAOCFT010000001">
    <property type="protein sequence ID" value="MDH1899484.1"/>
    <property type="molecule type" value="Genomic_DNA"/>
</dbReference>
<gene>
    <name evidence="2" type="ORF">N5I07_18340</name>
</gene>
<dbReference type="AlphaFoldDB" id="A0AA42VF13"/>
<feature type="compositionally biased region" description="Low complexity" evidence="1">
    <location>
        <begin position="328"/>
        <end position="338"/>
    </location>
</feature>
<evidence type="ECO:0000256" key="1">
    <source>
        <dbReference type="SAM" id="MobiDB-lite"/>
    </source>
</evidence>
<accession>A0AA42VF13</accession>
<sequence length="444" mass="51009">MPIDQRLTVAKARLSDEVNKIIDESSQLSKEQKRPIASGPYKNHFVVADFFDSVILDATISKAICDAVKTSNASKSLKNSFKHEPADASLGWLIRNSKTILKAQEVVLIAIKYFRRRVYDDSLITSIGNKSEINYLKELHFHLGLIINLVKSSKMIKRRTVTYSPDFCELCWRLVNKSETIRLSGHEDDKNQNYSMRYCLEHHPKKSATKYYRDRSAIVSAFDRLDDEFKDNIIYINKCTKQNYISLSQIISKFAPRTIIKDFNGHSWKDCANSILQTSKEFYPSAYEKINNVSIDKLPSWKDWFLAVIQELDTSSSKSPESPESPESPKSSKSSKSSNSDISNWNDTCIAWKLKSDEQDFTKDLVGWGVLLNVLRRYEAVSKINEIKSNQKASKRITPIKNKIIELVNEQKEKHNKITVSKISKQLNISRAYVYNVIKELNLL</sequence>